<feature type="region of interest" description="Disordered" evidence="1">
    <location>
        <begin position="747"/>
        <end position="845"/>
    </location>
</feature>
<feature type="compositionally biased region" description="Basic residues" evidence="1">
    <location>
        <begin position="643"/>
        <end position="661"/>
    </location>
</feature>
<reference evidence="2 3" key="1">
    <citation type="journal article" date="2014" name="Genome Biol. Evol.">
        <title>Comparative genomics and transcriptomics analyses reveal divergent lifestyle features of nematode endoparasitic fungus Hirsutella minnesotensis.</title>
        <authorList>
            <person name="Lai Y."/>
            <person name="Liu K."/>
            <person name="Zhang X."/>
            <person name="Zhang X."/>
            <person name="Li K."/>
            <person name="Wang N."/>
            <person name="Shu C."/>
            <person name="Wu Y."/>
            <person name="Wang C."/>
            <person name="Bushley K.E."/>
            <person name="Xiang M."/>
            <person name="Liu X."/>
        </authorList>
    </citation>
    <scope>NUCLEOTIDE SEQUENCE [LARGE SCALE GENOMIC DNA]</scope>
    <source>
        <strain evidence="2 3">3608</strain>
    </source>
</reference>
<accession>A0A0F7ZJY7</accession>
<evidence type="ECO:0000313" key="2">
    <source>
        <dbReference type="EMBL" id="KJZ70070.1"/>
    </source>
</evidence>
<keyword evidence="3" id="KW-1185">Reference proteome</keyword>
<feature type="region of interest" description="Disordered" evidence="1">
    <location>
        <begin position="605"/>
        <end position="675"/>
    </location>
</feature>
<proteinExistence type="predicted"/>
<feature type="region of interest" description="Disordered" evidence="1">
    <location>
        <begin position="702"/>
        <end position="726"/>
    </location>
</feature>
<dbReference type="OrthoDB" id="4870690at2759"/>
<feature type="region of interest" description="Disordered" evidence="1">
    <location>
        <begin position="499"/>
        <end position="540"/>
    </location>
</feature>
<sequence>MDSLFDEGVVKVHLSQLVPEVFQPYDVPRSSDITQLLHNPDFIIPGRVTSTTRDNVTRVFSSSLDSFNEPPLVTTETIYCSATSEVLKSVKDALGDSWICRVQLHCIPPTPLGLADGDVFRNIRHYTRKGRYFVADEWLKQLSPCKQKIIRLLLRRQPIIDAMDSLLPLPGLWDGLELGNWAKHLAAHVDDLVVNYWSHIASQWTKIMAGIENCLHLVDSPSVRRIQRQAPGLSRADRARIKRDFESKNNPLFPAITDANMRRKLKQNVLSIRVMIPSIETFHDDMRYLSIGAKILEGHILSRHDKKKTIGGNRLNLFQSLREDWGGSSVQIQTGHHSFAWSRISLTPRLAFMQLLLAALRYFPYLSSEAPLQDLGNTRMGASVDARYVGLLCRTARELGFFNDKIEAGLNVGNDEIPIKYNKVDETYPWRGGKPSSLVFQVLHETSFVPQLCFARVEPAEDISVTCTQAQILSAFFTEFEHLSPRMASELFSRRQKRGNDVATLTQSHQSWVSSPNKLRERPNLRNPKKSGTRERSKAMGASLLMRRNDKNRVRYPNVTSQIGLTKPTPSRITSTYATKSDIDMLAQPEIPDIESDGQIGFNAYENRPMTGNGAARSYRSKKPRDPKKLRDPLRPRGPAIFRPKRQSRSVRGKRKPRAKYTHITSQDGSAMPTPCGITDGCSIEPDEVTILEPMIPNIYSDEPLRFGTSSSAGRTPESPRGSPFTLASGLASHDGLRELSPTAFQSPVAPSIVPPNKTFSGTEVEVRGAGDDLSPVPPSSSRMEESANYGQEQLSPSLPEKNPRRLQRTFAPEFQMLPPEGSGEQTKAASALSAERLPEKSHPFGETIRTISQTDSLDANGAQFDSDDANAPIPDIMEDIDEPWSGFRDGPDLENEEEL</sequence>
<name>A0A0F7ZJY7_9HYPO</name>
<gene>
    <name evidence="2" type="ORF">HIM_10531</name>
</gene>
<protein>
    <submittedName>
        <fullName evidence="2">Uncharacterized protein</fullName>
    </submittedName>
</protein>
<evidence type="ECO:0000256" key="1">
    <source>
        <dbReference type="SAM" id="MobiDB-lite"/>
    </source>
</evidence>
<dbReference type="AlphaFoldDB" id="A0A0F7ZJY7"/>
<dbReference type="Pfam" id="PF12520">
    <property type="entry name" value="DUF3723"/>
    <property type="match status" value="1"/>
</dbReference>
<feature type="compositionally biased region" description="Polar residues" evidence="1">
    <location>
        <begin position="503"/>
        <end position="517"/>
    </location>
</feature>
<feature type="region of interest" description="Disordered" evidence="1">
    <location>
        <begin position="859"/>
        <end position="900"/>
    </location>
</feature>
<evidence type="ECO:0000313" key="3">
    <source>
        <dbReference type="Proteomes" id="UP000054481"/>
    </source>
</evidence>
<dbReference type="EMBL" id="KQ030651">
    <property type="protein sequence ID" value="KJZ70070.1"/>
    <property type="molecule type" value="Genomic_DNA"/>
</dbReference>
<dbReference type="InterPro" id="IPR022198">
    <property type="entry name" value="DUF3723"/>
</dbReference>
<dbReference type="Proteomes" id="UP000054481">
    <property type="component" value="Unassembled WGS sequence"/>
</dbReference>
<organism evidence="2 3">
    <name type="scientific">Hirsutella minnesotensis 3608</name>
    <dbReference type="NCBI Taxonomy" id="1043627"/>
    <lineage>
        <taxon>Eukaryota</taxon>
        <taxon>Fungi</taxon>
        <taxon>Dikarya</taxon>
        <taxon>Ascomycota</taxon>
        <taxon>Pezizomycotina</taxon>
        <taxon>Sordariomycetes</taxon>
        <taxon>Hypocreomycetidae</taxon>
        <taxon>Hypocreales</taxon>
        <taxon>Ophiocordycipitaceae</taxon>
        <taxon>Hirsutella</taxon>
    </lineage>
</organism>